<keyword evidence="4 5" id="KW-0472">Membrane</keyword>
<evidence type="ECO:0000256" key="1">
    <source>
        <dbReference type="ARBA" id="ARBA00004370"/>
    </source>
</evidence>
<name>A0AAE3CJC0_9PROT</name>
<evidence type="ECO:0000256" key="5">
    <source>
        <dbReference type="SAM" id="Phobius"/>
    </source>
</evidence>
<evidence type="ECO:0000313" key="6">
    <source>
        <dbReference type="EMBL" id="MBU2787220.1"/>
    </source>
</evidence>
<dbReference type="InterPro" id="IPR007792">
    <property type="entry name" value="T4SS_VirB3/TrbD/AvhB"/>
</dbReference>
<comment type="subcellular location">
    <subcellularLocation>
        <location evidence="1">Membrane</location>
    </subcellularLocation>
</comment>
<comment type="caution">
    <text evidence="6">The sequence shown here is derived from an EMBL/GenBank/DDBJ whole genome shotgun (WGS) entry which is preliminary data.</text>
</comment>
<dbReference type="Proteomes" id="UP001197378">
    <property type="component" value="Unassembled WGS sequence"/>
</dbReference>
<feature type="transmembrane region" description="Helical" evidence="5">
    <location>
        <begin position="29"/>
        <end position="57"/>
    </location>
</feature>
<evidence type="ECO:0000256" key="3">
    <source>
        <dbReference type="ARBA" id="ARBA00022989"/>
    </source>
</evidence>
<evidence type="ECO:0000313" key="7">
    <source>
        <dbReference type="Proteomes" id="UP001197378"/>
    </source>
</evidence>
<evidence type="ECO:0000256" key="2">
    <source>
        <dbReference type="ARBA" id="ARBA00022692"/>
    </source>
</evidence>
<evidence type="ECO:0000256" key="4">
    <source>
        <dbReference type="ARBA" id="ARBA00023136"/>
    </source>
</evidence>
<organism evidence="6 7">
    <name type="scientific">Igneacidithiobacillus copahuensis</name>
    <dbReference type="NCBI Taxonomy" id="2724909"/>
    <lineage>
        <taxon>Bacteria</taxon>
        <taxon>Pseudomonadati</taxon>
        <taxon>Pseudomonadota</taxon>
        <taxon>Acidithiobacillia</taxon>
        <taxon>Acidithiobacillales</taxon>
        <taxon>Acidithiobacillaceae</taxon>
        <taxon>Igneacidithiobacillus</taxon>
    </lineage>
</organism>
<dbReference type="RefSeq" id="WP_215870344.1">
    <property type="nucleotide sequence ID" value="NZ_JAAXYO010000037.1"/>
</dbReference>
<dbReference type="AlphaFoldDB" id="A0AAE3CJC0"/>
<proteinExistence type="predicted"/>
<keyword evidence="7" id="KW-1185">Reference proteome</keyword>
<sequence length="124" mass="13440">MSEQTRRVTLHQSLVRPLLIAGGERDAVFALWFLCIAAPILFSLWLVPVSLLVGGVGQSFLRSLAKKDPQSLGVIRRHWGQQPFYPAAATAYAPVKYKAPKEQTQSVASGGVLSLLAKILGKKG</sequence>
<dbReference type="EMBL" id="JAAXYO010000037">
    <property type="protein sequence ID" value="MBU2787220.1"/>
    <property type="molecule type" value="Genomic_DNA"/>
</dbReference>
<dbReference type="Pfam" id="PF05101">
    <property type="entry name" value="VirB3"/>
    <property type="match status" value="1"/>
</dbReference>
<reference evidence="6" key="1">
    <citation type="journal article" date="2021" name="ISME J.">
        <title>Genomic evolution of the class Acidithiobacillia: deep-branching Proteobacteria living in extreme acidic conditions.</title>
        <authorList>
            <person name="Moya-Beltran A."/>
            <person name="Beard S."/>
            <person name="Rojas-Villalobos C."/>
            <person name="Issotta F."/>
            <person name="Gallardo Y."/>
            <person name="Ulloa R."/>
            <person name="Giaveno A."/>
            <person name="Degli Esposti M."/>
            <person name="Johnson D.B."/>
            <person name="Quatrini R."/>
        </authorList>
    </citation>
    <scope>NUCLEOTIDE SEQUENCE</scope>
    <source>
        <strain evidence="6">VAN18-1</strain>
    </source>
</reference>
<protein>
    <submittedName>
        <fullName evidence="6">Conjugal transfer protein TrbD</fullName>
    </submittedName>
</protein>
<keyword evidence="2 5" id="KW-0812">Transmembrane</keyword>
<gene>
    <name evidence="6" type="ORF">HFQ13_03155</name>
</gene>
<keyword evidence="3 5" id="KW-1133">Transmembrane helix</keyword>
<dbReference type="GO" id="GO:0016020">
    <property type="term" value="C:membrane"/>
    <property type="evidence" value="ECO:0007669"/>
    <property type="project" value="UniProtKB-SubCell"/>
</dbReference>
<accession>A0AAE3CJC0</accession>